<evidence type="ECO:0000313" key="2">
    <source>
        <dbReference type="Proteomes" id="UP001152795"/>
    </source>
</evidence>
<protein>
    <submittedName>
        <fullName evidence="1">Uncharacterized protein</fullName>
    </submittedName>
</protein>
<feature type="non-terminal residue" evidence="1">
    <location>
        <position position="60"/>
    </location>
</feature>
<keyword evidence="2" id="KW-1185">Reference proteome</keyword>
<name>A0A6S7IWY9_PARCT</name>
<dbReference type="EMBL" id="CACRXK020005438">
    <property type="protein sequence ID" value="CAB4006188.1"/>
    <property type="molecule type" value="Genomic_DNA"/>
</dbReference>
<proteinExistence type="predicted"/>
<gene>
    <name evidence="1" type="ORF">PACLA_8A076266</name>
</gene>
<evidence type="ECO:0000313" key="1">
    <source>
        <dbReference type="EMBL" id="CAB4006188.1"/>
    </source>
</evidence>
<comment type="caution">
    <text evidence="1">The sequence shown here is derived from an EMBL/GenBank/DDBJ whole genome shotgun (WGS) entry which is preliminary data.</text>
</comment>
<reference evidence="1" key="1">
    <citation type="submission" date="2020-04" db="EMBL/GenBank/DDBJ databases">
        <authorList>
            <person name="Alioto T."/>
            <person name="Alioto T."/>
            <person name="Gomez Garrido J."/>
        </authorList>
    </citation>
    <scope>NUCLEOTIDE SEQUENCE</scope>
    <source>
        <strain evidence="1">A484AB</strain>
    </source>
</reference>
<dbReference type="AlphaFoldDB" id="A0A6S7IWY9"/>
<dbReference type="OrthoDB" id="8197232at2759"/>
<sequence>MFADDTNVSFAADSLEELQSVINSELERLKSWLITNKLSLNIAKTEFMTIGSRQRINATQ</sequence>
<accession>A0A6S7IWY9</accession>
<organism evidence="1 2">
    <name type="scientific">Paramuricea clavata</name>
    <name type="common">Red gorgonian</name>
    <name type="synonym">Violescent sea-whip</name>
    <dbReference type="NCBI Taxonomy" id="317549"/>
    <lineage>
        <taxon>Eukaryota</taxon>
        <taxon>Metazoa</taxon>
        <taxon>Cnidaria</taxon>
        <taxon>Anthozoa</taxon>
        <taxon>Octocorallia</taxon>
        <taxon>Malacalcyonacea</taxon>
        <taxon>Plexauridae</taxon>
        <taxon>Paramuricea</taxon>
    </lineage>
</organism>
<dbReference type="Proteomes" id="UP001152795">
    <property type="component" value="Unassembled WGS sequence"/>
</dbReference>